<organism evidence="1 2">
    <name type="scientific">Actinomyces urogenitalis DSM 15434</name>
    <dbReference type="NCBI Taxonomy" id="525246"/>
    <lineage>
        <taxon>Bacteria</taxon>
        <taxon>Bacillati</taxon>
        <taxon>Actinomycetota</taxon>
        <taxon>Actinomycetes</taxon>
        <taxon>Actinomycetales</taxon>
        <taxon>Actinomycetaceae</taxon>
        <taxon>Actinomyces</taxon>
    </lineage>
</organism>
<accession>C0W527</accession>
<sequence>MYTPPEDNALATYRVDGDRVFLNVTSEGLYSTGVRSLIGMLSHIARRMEARAGEAA</sequence>
<dbReference type="HOGENOM" id="CLU_3003706_0_0_11"/>
<evidence type="ECO:0000313" key="1">
    <source>
        <dbReference type="EMBL" id="EEH66184.1"/>
    </source>
</evidence>
<gene>
    <name evidence="1" type="ORF">HMPREF0058_0971</name>
</gene>
<name>C0W527_9ACTO</name>
<dbReference type="AlphaFoldDB" id="C0W527"/>
<protein>
    <submittedName>
        <fullName evidence="1">Uncharacterized protein</fullName>
    </submittedName>
</protein>
<dbReference type="EMBL" id="ACFH01000061">
    <property type="protein sequence ID" value="EEH66184.1"/>
    <property type="molecule type" value="Genomic_DNA"/>
</dbReference>
<keyword evidence="2" id="KW-1185">Reference proteome</keyword>
<evidence type="ECO:0000313" key="2">
    <source>
        <dbReference type="Proteomes" id="UP000004778"/>
    </source>
</evidence>
<comment type="caution">
    <text evidence="1">The sequence shown here is derived from an EMBL/GenBank/DDBJ whole genome shotgun (WGS) entry which is preliminary data.</text>
</comment>
<proteinExistence type="predicted"/>
<dbReference type="Proteomes" id="UP000004778">
    <property type="component" value="Unassembled WGS sequence"/>
</dbReference>
<reference evidence="1 2" key="1">
    <citation type="submission" date="2009-01" db="EMBL/GenBank/DDBJ databases">
        <authorList>
            <person name="Qin X."/>
            <person name="Bachman B."/>
            <person name="Battles P."/>
            <person name="Bell A."/>
            <person name="Bess C."/>
            <person name="Bickham C."/>
            <person name="Chaboub L."/>
            <person name="Chen D."/>
            <person name="Coyle M."/>
            <person name="Deiros D.R."/>
            <person name="Dinh H."/>
            <person name="Forbes L."/>
            <person name="Fowler G."/>
            <person name="Francisco L."/>
            <person name="Fu Q."/>
            <person name="Gubbala S."/>
            <person name="Hale W."/>
            <person name="Han Y."/>
            <person name="Hemphill L."/>
            <person name="Highlander S.K."/>
            <person name="Hirani K."/>
            <person name="Hogues M."/>
            <person name="Jackson L."/>
            <person name="Jakkamsetti A."/>
            <person name="Javaid M."/>
            <person name="Jiang H."/>
            <person name="Korchina V."/>
            <person name="Kovar C."/>
            <person name="Lara F."/>
            <person name="Lee S."/>
            <person name="Mata R."/>
            <person name="Mathew T."/>
            <person name="Moen C."/>
            <person name="Morales K."/>
            <person name="Munidasa M."/>
            <person name="Nazareth L."/>
            <person name="Ngo R."/>
            <person name="Nguyen L."/>
            <person name="Okwuonu G."/>
            <person name="Ongeri F."/>
            <person name="Patil S."/>
            <person name="Petrosino J."/>
            <person name="Pham C."/>
            <person name="Pham P."/>
            <person name="Pu L.-L."/>
            <person name="Puazo M."/>
            <person name="Raj R."/>
            <person name="Reid J."/>
            <person name="Rouhana J."/>
            <person name="Saada N."/>
            <person name="Shang Y."/>
            <person name="Simmons D."/>
            <person name="Thornton R."/>
            <person name="Warren J."/>
            <person name="Weissenberger G."/>
            <person name="Zhang J."/>
            <person name="Zhang L."/>
            <person name="Zhou C."/>
            <person name="Zhu D."/>
            <person name="Muzny D."/>
            <person name="Worley K."/>
            <person name="Gibbs R."/>
        </authorList>
    </citation>
    <scope>NUCLEOTIDE SEQUENCE [LARGE SCALE GENOMIC DNA]</scope>
    <source>
        <strain evidence="1 2">DSM 15434</strain>
    </source>
</reference>